<keyword evidence="3 10" id="KW-0812">Transmembrane</keyword>
<comment type="caution">
    <text evidence="12">The sequence shown here is derived from an EMBL/GenBank/DDBJ whole genome shotgun (WGS) entry which is preliminary data.</text>
</comment>
<evidence type="ECO:0000256" key="7">
    <source>
        <dbReference type="ARBA" id="ARBA00023288"/>
    </source>
</evidence>
<dbReference type="EMBL" id="SPOF01000052">
    <property type="protein sequence ID" value="TIB08745.1"/>
    <property type="molecule type" value="Genomic_DNA"/>
</dbReference>
<keyword evidence="7" id="KW-0449">Lipoprotein</keyword>
<dbReference type="PROSITE" id="PS50216">
    <property type="entry name" value="DHHC"/>
    <property type="match status" value="1"/>
</dbReference>
<comment type="similarity">
    <text evidence="10">Belongs to the DHHC palmitoyltransferase family.</text>
</comment>
<dbReference type="GO" id="GO:0016020">
    <property type="term" value="C:membrane"/>
    <property type="evidence" value="ECO:0007669"/>
    <property type="project" value="UniProtKB-SubCell"/>
</dbReference>
<comment type="subcellular location">
    <subcellularLocation>
        <location evidence="1">Membrane</location>
        <topology evidence="1">Multi-pass membrane protein</topology>
    </subcellularLocation>
</comment>
<dbReference type="GO" id="GO:0019706">
    <property type="term" value="F:protein-cysteine S-palmitoyltransferase activity"/>
    <property type="evidence" value="ECO:0007669"/>
    <property type="project" value="UniProtKB-EC"/>
</dbReference>
<comment type="catalytic activity">
    <reaction evidence="9 10">
        <text>L-cysteinyl-[protein] + hexadecanoyl-CoA = S-hexadecanoyl-L-cysteinyl-[protein] + CoA</text>
        <dbReference type="Rhea" id="RHEA:36683"/>
        <dbReference type="Rhea" id="RHEA-COMP:10131"/>
        <dbReference type="Rhea" id="RHEA-COMP:11032"/>
        <dbReference type="ChEBI" id="CHEBI:29950"/>
        <dbReference type="ChEBI" id="CHEBI:57287"/>
        <dbReference type="ChEBI" id="CHEBI:57379"/>
        <dbReference type="ChEBI" id="CHEBI:74151"/>
        <dbReference type="EC" id="2.3.1.225"/>
    </reaction>
</comment>
<evidence type="ECO:0000256" key="2">
    <source>
        <dbReference type="ARBA" id="ARBA00022679"/>
    </source>
</evidence>
<feature type="transmembrane region" description="Helical" evidence="10">
    <location>
        <begin position="196"/>
        <end position="219"/>
    </location>
</feature>
<dbReference type="Pfam" id="PF01529">
    <property type="entry name" value="DHHC"/>
    <property type="match status" value="1"/>
</dbReference>
<dbReference type="Proteomes" id="UP000306954">
    <property type="component" value="Unassembled WGS sequence"/>
</dbReference>
<keyword evidence="4 10" id="KW-1133">Transmembrane helix</keyword>
<evidence type="ECO:0000256" key="10">
    <source>
        <dbReference type="RuleBase" id="RU079119"/>
    </source>
</evidence>
<comment type="domain">
    <text evidence="10">The DHHC domain is required for palmitoyltransferase activity.</text>
</comment>
<keyword evidence="6" id="KW-0564">Palmitate</keyword>
<name>A0A4T0H7M3_WALIC</name>
<protein>
    <recommendedName>
        <fullName evidence="10">Palmitoyltransferase</fullName>
        <ecNumber evidence="10">2.3.1.225</ecNumber>
    </recommendedName>
</protein>
<evidence type="ECO:0000256" key="9">
    <source>
        <dbReference type="ARBA" id="ARBA00048048"/>
    </source>
</evidence>
<dbReference type="InterPro" id="IPR039859">
    <property type="entry name" value="PFA4/ZDH16/20/ERF2-like"/>
</dbReference>
<keyword evidence="5 10" id="KW-0472">Membrane</keyword>
<evidence type="ECO:0000313" key="12">
    <source>
        <dbReference type="EMBL" id="TIB08745.1"/>
    </source>
</evidence>
<proteinExistence type="inferred from homology"/>
<evidence type="ECO:0000259" key="11">
    <source>
        <dbReference type="Pfam" id="PF01529"/>
    </source>
</evidence>
<feature type="transmembrane region" description="Helical" evidence="10">
    <location>
        <begin position="28"/>
        <end position="50"/>
    </location>
</feature>
<dbReference type="InterPro" id="IPR001594">
    <property type="entry name" value="Palmitoyltrfase_DHHC"/>
</dbReference>
<evidence type="ECO:0000256" key="5">
    <source>
        <dbReference type="ARBA" id="ARBA00023136"/>
    </source>
</evidence>
<dbReference type="PANTHER" id="PTHR12246">
    <property type="entry name" value="PALMITOYLTRANSFERASE ZDHHC16"/>
    <property type="match status" value="1"/>
</dbReference>
<evidence type="ECO:0000256" key="3">
    <source>
        <dbReference type="ARBA" id="ARBA00022692"/>
    </source>
</evidence>
<feature type="domain" description="Palmitoyltransferase DHHC" evidence="11">
    <location>
        <begin position="106"/>
        <end position="233"/>
    </location>
</feature>
<feature type="transmembrane region" description="Helical" evidence="10">
    <location>
        <begin position="62"/>
        <end position="81"/>
    </location>
</feature>
<evidence type="ECO:0000256" key="8">
    <source>
        <dbReference type="ARBA" id="ARBA00023315"/>
    </source>
</evidence>
<organism evidence="12 13">
    <name type="scientific">Wallemia ichthyophaga</name>
    <dbReference type="NCBI Taxonomy" id="245174"/>
    <lineage>
        <taxon>Eukaryota</taxon>
        <taxon>Fungi</taxon>
        <taxon>Dikarya</taxon>
        <taxon>Basidiomycota</taxon>
        <taxon>Wallemiomycotina</taxon>
        <taxon>Wallemiomycetes</taxon>
        <taxon>Wallemiales</taxon>
        <taxon>Wallemiaceae</taxon>
        <taxon>Wallemia</taxon>
    </lineage>
</organism>
<evidence type="ECO:0000256" key="1">
    <source>
        <dbReference type="ARBA" id="ARBA00004141"/>
    </source>
</evidence>
<gene>
    <name evidence="12" type="ORF">E3P90_03545</name>
</gene>
<keyword evidence="8 10" id="KW-0012">Acyltransferase</keyword>
<dbReference type="AlphaFoldDB" id="A0A4T0H7M3"/>
<feature type="transmembrane region" description="Helical" evidence="10">
    <location>
        <begin position="153"/>
        <end position="176"/>
    </location>
</feature>
<evidence type="ECO:0000256" key="4">
    <source>
        <dbReference type="ARBA" id="ARBA00022989"/>
    </source>
</evidence>
<evidence type="ECO:0000313" key="13">
    <source>
        <dbReference type="Proteomes" id="UP000306954"/>
    </source>
</evidence>
<accession>A0A4T0H7M3</accession>
<keyword evidence="2 10" id="KW-0808">Transferase</keyword>
<sequence length="323" mass="36461">MEKHARRIHKVLRHCEDLSDRIVGRTGVLFVTFAVALLIPCTFSFFEVIFPHALAHSTPLTRRLAAVYCTWHAAVIFFNYYKAVTVSPGLVSVGEDEVAADTAHRSHTKCSKCSAVKPERAHHCRVCSRCILKYDHHCPWINQCVGLGNERHFVLFMLYLSAACLIVGVMGYGAVFDEVLPNRGSDEWTQRYYSPPFFAVLTWLLALLIGSVVGVMAAWQLSLVFQGLTSVEYEDHRAYRKAVRRDRRNGLQPAYTAINPYDFGWAKNLSLFFNIGGGRRHWTVLLLPIPHPPCGDGYTFAKRNTQGLQLHFDSESESEGDVV</sequence>
<dbReference type="EC" id="2.3.1.225" evidence="10"/>
<reference evidence="12 13" key="1">
    <citation type="submission" date="2019-03" db="EMBL/GenBank/DDBJ databases">
        <title>Sequencing 23 genomes of Wallemia ichthyophaga.</title>
        <authorList>
            <person name="Gostincar C."/>
        </authorList>
    </citation>
    <scope>NUCLEOTIDE SEQUENCE [LARGE SCALE GENOMIC DNA]</scope>
    <source>
        <strain evidence="12 13">EXF-8621</strain>
    </source>
</reference>
<evidence type="ECO:0000256" key="6">
    <source>
        <dbReference type="ARBA" id="ARBA00023139"/>
    </source>
</evidence>